<reference evidence="3 4" key="1">
    <citation type="submission" date="2018-10" db="EMBL/GenBank/DDBJ databases">
        <title>Fifty Aureobasidium pullulans genomes reveal a recombining polyextremotolerant generalist.</title>
        <authorList>
            <person name="Gostincar C."/>
            <person name="Turk M."/>
            <person name="Zajc J."/>
            <person name="Gunde-Cimerman N."/>
        </authorList>
    </citation>
    <scope>NUCLEOTIDE SEQUENCE [LARGE SCALE GENOMIC DNA]</scope>
    <source>
        <strain evidence="3 4">EXF-6604</strain>
    </source>
</reference>
<gene>
    <name evidence="3" type="ORF">D6D01_07389</name>
</gene>
<name>A0A4S9KPV5_AURPU</name>
<dbReference type="Proteomes" id="UP000306584">
    <property type="component" value="Unassembled WGS sequence"/>
</dbReference>
<dbReference type="GO" id="GO:0003723">
    <property type="term" value="F:RNA binding"/>
    <property type="evidence" value="ECO:0007669"/>
    <property type="project" value="UniProtKB-KW"/>
</dbReference>
<evidence type="ECO:0000313" key="3">
    <source>
        <dbReference type="EMBL" id="THY17892.1"/>
    </source>
</evidence>
<protein>
    <submittedName>
        <fullName evidence="3">Uncharacterized protein</fullName>
    </submittedName>
</protein>
<keyword evidence="1" id="KW-0694">RNA-binding</keyword>
<dbReference type="AlphaFoldDB" id="A0A4S9KPV5"/>
<feature type="region of interest" description="Disordered" evidence="2">
    <location>
        <begin position="64"/>
        <end position="84"/>
    </location>
</feature>
<evidence type="ECO:0000313" key="4">
    <source>
        <dbReference type="Proteomes" id="UP000306584"/>
    </source>
</evidence>
<dbReference type="PANTHER" id="PTHR12826">
    <property type="entry name" value="RIBONUCLEASE Y"/>
    <property type="match status" value="1"/>
</dbReference>
<organism evidence="3 4">
    <name type="scientific">Aureobasidium pullulans</name>
    <name type="common">Black yeast</name>
    <name type="synonym">Pullularia pullulans</name>
    <dbReference type="NCBI Taxonomy" id="5580"/>
    <lineage>
        <taxon>Eukaryota</taxon>
        <taxon>Fungi</taxon>
        <taxon>Dikarya</taxon>
        <taxon>Ascomycota</taxon>
        <taxon>Pezizomycotina</taxon>
        <taxon>Dothideomycetes</taxon>
        <taxon>Dothideomycetidae</taxon>
        <taxon>Dothideales</taxon>
        <taxon>Saccotheciaceae</taxon>
        <taxon>Aureobasidium</taxon>
    </lineage>
</organism>
<accession>A0A4S9KPV5</accession>
<dbReference type="EMBL" id="QZBD01000357">
    <property type="protein sequence ID" value="THY17892.1"/>
    <property type="molecule type" value="Genomic_DNA"/>
</dbReference>
<dbReference type="PANTHER" id="PTHR12826:SF13">
    <property type="entry name" value="RNA-BINDING PROTEIN PNO1"/>
    <property type="match status" value="1"/>
</dbReference>
<sequence>MWPVLARADPEEIAQYLHETPVVANNEDDEMLISTTDAPAVQAADQTEEDTAMTVDSQPLFAAEKTTNHQHRSESRKVPVPPHRWTPLKSSWPKIYPPLVEHLKLQVRVNVSHIWRNKHHTNTMRHSRGWA</sequence>
<proteinExistence type="predicted"/>
<evidence type="ECO:0000256" key="2">
    <source>
        <dbReference type="SAM" id="MobiDB-lite"/>
    </source>
</evidence>
<comment type="caution">
    <text evidence="3">The sequence shown here is derived from an EMBL/GenBank/DDBJ whole genome shotgun (WGS) entry which is preliminary data.</text>
</comment>
<dbReference type="GO" id="GO:0005634">
    <property type="term" value="C:nucleus"/>
    <property type="evidence" value="ECO:0007669"/>
    <property type="project" value="TreeGrafter"/>
</dbReference>
<evidence type="ECO:0000256" key="1">
    <source>
        <dbReference type="ARBA" id="ARBA00022884"/>
    </source>
</evidence>